<proteinExistence type="predicted"/>
<dbReference type="EMBL" id="LR881107">
    <property type="protein sequence ID" value="CAD5239614.1"/>
    <property type="molecule type" value="Genomic_DNA"/>
</dbReference>
<evidence type="ECO:0000313" key="2">
    <source>
        <dbReference type="Proteomes" id="UP000596437"/>
    </source>
</evidence>
<evidence type="ECO:0000313" key="1">
    <source>
        <dbReference type="EMBL" id="CAD5239614.1"/>
    </source>
</evidence>
<organism evidence="1 2">
    <name type="scientific">Klebsiella phage vB_KppS-Samwise</name>
    <dbReference type="NCBI Taxonomy" id="2762815"/>
    <lineage>
        <taxon>Viruses</taxon>
        <taxon>Duplodnaviria</taxon>
        <taxon>Heunggongvirae</taxon>
        <taxon>Uroviricota</taxon>
        <taxon>Caudoviricetes</taxon>
        <taxon>Drexlerviridae</taxon>
        <taxon>Tempevirinae</taxon>
        <taxon>Henuseptimavirus</taxon>
        <taxon>Henuseptimavirus samwise</taxon>
    </lineage>
</organism>
<sequence>MKSRKYRNIFNNLAYWLEDGAVMVSNGEQTKKSLLSAEEFFIAVGRDVLVLIEEE</sequence>
<reference evidence="1 2" key="1">
    <citation type="submission" date="2020-09" db="EMBL/GenBank/DDBJ databases">
        <authorList>
            <person name="Jameson E."/>
        </authorList>
    </citation>
    <scope>NUCLEOTIDE SEQUENCE [LARGE SCALE GENOMIC DNA]</scope>
</reference>
<protein>
    <submittedName>
        <fullName evidence="1">Uncharacterized protein</fullName>
    </submittedName>
</protein>
<keyword evidence="2" id="KW-1185">Reference proteome</keyword>
<gene>
    <name evidence="1" type="ORF">JLDGIFFK_00036</name>
</gene>
<dbReference type="Proteomes" id="UP000596437">
    <property type="component" value="Chromosome"/>
</dbReference>
<accession>A0A7R8R612</accession>
<name>A0A7R8R612_9CAUD</name>